<evidence type="ECO:0000313" key="1">
    <source>
        <dbReference type="EMBL" id="GEJ59097.1"/>
    </source>
</evidence>
<dbReference type="RefSeq" id="WP_176068270.1">
    <property type="nucleotide sequence ID" value="NZ_BJTG01000010.1"/>
</dbReference>
<organism evidence="1 2">
    <name type="scientific">Anaeromyxobacter diazotrophicus</name>
    <dbReference type="NCBI Taxonomy" id="2590199"/>
    <lineage>
        <taxon>Bacteria</taxon>
        <taxon>Pseudomonadati</taxon>
        <taxon>Myxococcota</taxon>
        <taxon>Myxococcia</taxon>
        <taxon>Myxococcales</taxon>
        <taxon>Cystobacterineae</taxon>
        <taxon>Anaeromyxobacteraceae</taxon>
        <taxon>Anaeromyxobacter</taxon>
    </lineage>
</organism>
<accession>A0A7I9VT32</accession>
<evidence type="ECO:0000313" key="2">
    <source>
        <dbReference type="Proteomes" id="UP000503640"/>
    </source>
</evidence>
<name>A0A7I9VT32_9BACT</name>
<gene>
    <name evidence="1" type="ORF">AMYX_38380</name>
</gene>
<reference evidence="2" key="1">
    <citation type="journal article" date="2020" name="Appl. Environ. Microbiol.">
        <title>Diazotrophic Anaeromyxobacter Isolates from Soils.</title>
        <authorList>
            <person name="Masuda Y."/>
            <person name="Yamanaka H."/>
            <person name="Xu Z.X."/>
            <person name="Shiratori Y."/>
            <person name="Aono T."/>
            <person name="Amachi S."/>
            <person name="Senoo K."/>
            <person name="Itoh H."/>
        </authorList>
    </citation>
    <scope>NUCLEOTIDE SEQUENCE [LARGE SCALE GENOMIC DNA]</scope>
    <source>
        <strain evidence="2">R267</strain>
    </source>
</reference>
<proteinExistence type="predicted"/>
<comment type="caution">
    <text evidence="1">The sequence shown here is derived from an EMBL/GenBank/DDBJ whole genome shotgun (WGS) entry which is preliminary data.</text>
</comment>
<keyword evidence="2" id="KW-1185">Reference proteome</keyword>
<protein>
    <submittedName>
        <fullName evidence="1">Uncharacterized protein</fullName>
    </submittedName>
</protein>
<dbReference type="AlphaFoldDB" id="A0A7I9VT32"/>
<sequence length="128" mass="14570">MAVTVETGTTLSFDQFWRWLRQHANCIVRAGTVDTFLYDQDAFHWQLDEDEDRNPVVQLVWAKQLVAELVLDVRDVLYVEATPEESGEEGQFSFELVGGSKEEPFAVYHFVLTHAFQEEGGHGGGLKH</sequence>
<dbReference type="EMBL" id="BJTG01000010">
    <property type="protein sequence ID" value="GEJ59097.1"/>
    <property type="molecule type" value="Genomic_DNA"/>
</dbReference>
<dbReference type="Proteomes" id="UP000503640">
    <property type="component" value="Unassembled WGS sequence"/>
</dbReference>